<organism evidence="2">
    <name type="scientific">marine metagenome</name>
    <dbReference type="NCBI Taxonomy" id="408172"/>
    <lineage>
        <taxon>unclassified sequences</taxon>
        <taxon>metagenomes</taxon>
        <taxon>ecological metagenomes</taxon>
    </lineage>
</organism>
<evidence type="ECO:0000313" key="2">
    <source>
        <dbReference type="EMBL" id="SUZ59590.1"/>
    </source>
</evidence>
<sequence>MPDDPIAEAPEVELHRRFDALGT</sequence>
<evidence type="ECO:0000256" key="1">
    <source>
        <dbReference type="SAM" id="MobiDB-lite"/>
    </source>
</evidence>
<proteinExistence type="predicted"/>
<reference evidence="2" key="1">
    <citation type="submission" date="2018-05" db="EMBL/GenBank/DDBJ databases">
        <authorList>
            <person name="Lanie J.A."/>
            <person name="Ng W.-L."/>
            <person name="Kazmierczak K.M."/>
            <person name="Andrzejewski T.M."/>
            <person name="Davidsen T.M."/>
            <person name="Wayne K.J."/>
            <person name="Tettelin H."/>
            <person name="Glass J.I."/>
            <person name="Rusch D."/>
            <person name="Podicherti R."/>
            <person name="Tsui H.-C.T."/>
            <person name="Winkler M.E."/>
        </authorList>
    </citation>
    <scope>NUCLEOTIDE SEQUENCE</scope>
</reference>
<gene>
    <name evidence="2" type="ORF">METZ01_LOCUS12444</name>
</gene>
<feature type="region of interest" description="Disordered" evidence="1">
    <location>
        <begin position="1"/>
        <end position="23"/>
    </location>
</feature>
<name>A0A381NYC5_9ZZZZ</name>
<feature type="compositionally biased region" description="Basic and acidic residues" evidence="1">
    <location>
        <begin position="12"/>
        <end position="23"/>
    </location>
</feature>
<dbReference type="AlphaFoldDB" id="A0A381NYC5"/>
<dbReference type="EMBL" id="UINC01000688">
    <property type="protein sequence ID" value="SUZ59590.1"/>
    <property type="molecule type" value="Genomic_DNA"/>
</dbReference>
<protein>
    <submittedName>
        <fullName evidence="2">Uncharacterized protein</fullName>
    </submittedName>
</protein>
<accession>A0A381NYC5</accession>